<dbReference type="PANTHER" id="PTHR43884">
    <property type="entry name" value="ACYL-COA DEHYDROGENASE"/>
    <property type="match status" value="1"/>
</dbReference>
<evidence type="ECO:0000256" key="5">
    <source>
        <dbReference type="ARBA" id="ARBA00023002"/>
    </source>
</evidence>
<keyword evidence="5 6" id="KW-0560">Oxidoreductase</keyword>
<dbReference type="Gene3D" id="1.20.140.10">
    <property type="entry name" value="Butyryl-CoA Dehydrogenase, subunit A, domain 3"/>
    <property type="match status" value="1"/>
</dbReference>
<dbReference type="SUPFAM" id="SSF56645">
    <property type="entry name" value="Acyl-CoA dehydrogenase NM domain-like"/>
    <property type="match status" value="1"/>
</dbReference>
<evidence type="ECO:0000313" key="13">
    <source>
        <dbReference type="Proteomes" id="UP001060771"/>
    </source>
</evidence>
<dbReference type="InterPro" id="IPR036250">
    <property type="entry name" value="AcylCo_DH-like_C"/>
</dbReference>
<keyword evidence="4 6" id="KW-0274">FAD</keyword>
<dbReference type="OrthoDB" id="275197at2157"/>
<evidence type="ECO:0000256" key="1">
    <source>
        <dbReference type="ARBA" id="ARBA00001974"/>
    </source>
</evidence>
<comment type="cofactor">
    <cofactor evidence="1 6">
        <name>FAD</name>
        <dbReference type="ChEBI" id="CHEBI:57692"/>
    </cofactor>
</comment>
<dbReference type="InterPro" id="IPR009075">
    <property type="entry name" value="AcylCo_DH/oxidase_C"/>
</dbReference>
<dbReference type="Proteomes" id="UP001060771">
    <property type="component" value="Chromosome"/>
</dbReference>
<evidence type="ECO:0000259" key="7">
    <source>
        <dbReference type="Pfam" id="PF00441"/>
    </source>
</evidence>
<dbReference type="EMBL" id="AP026830">
    <property type="protein sequence ID" value="BDR92774.1"/>
    <property type="molecule type" value="Genomic_DNA"/>
</dbReference>
<sequence length="386" mass="43442">MIPVKHTLLTREHGEFMDLVDELSRRYIEPVADRIDRENYYPREAIRGLGENRVLSPVLPREYGGYGMDILGTALSIEVISRYSGSMGILTEVQGFLVTDAFYTYGTKEMREGLVPRLARGELIGSFALSEPCCGSDAAAIETRAEKRGGEWIINGRKIWITQGAYADIYLLFARTGPREARHRAITAFLVRRSKCIEVSPINVMGIRGTGTSELTFSDCVVGDDDIVGKPNEGFRIAMEALNLGRIAVASVTLGLAEAALMEAMEWIRNRKAFDQPLSNLEWIQFQLADIITYIETMRSIVYDAASRLDRRYEDYYAHASMAKLASVLIGMDVIRRTVQLTGAYGVWNGSKLNRIYRDAKLMEIGEGTNEVQRMVIYRWLSKYLG</sequence>
<evidence type="ECO:0000256" key="2">
    <source>
        <dbReference type="ARBA" id="ARBA00009347"/>
    </source>
</evidence>
<dbReference type="PIRSF" id="PIRSF016578">
    <property type="entry name" value="HsaA"/>
    <property type="match status" value="1"/>
</dbReference>
<evidence type="ECO:0000313" key="10">
    <source>
        <dbReference type="EMBL" id="BDR92774.1"/>
    </source>
</evidence>
<dbReference type="InterPro" id="IPR009100">
    <property type="entry name" value="AcylCoA_DH/oxidase_NM_dom_sf"/>
</dbReference>
<dbReference type="SUPFAM" id="SSF47203">
    <property type="entry name" value="Acyl-CoA dehydrogenase C-terminal domain-like"/>
    <property type="match status" value="1"/>
</dbReference>
<evidence type="ECO:0000259" key="9">
    <source>
        <dbReference type="Pfam" id="PF02771"/>
    </source>
</evidence>
<keyword evidence="3 6" id="KW-0285">Flavoprotein</keyword>
<dbReference type="Pfam" id="PF00441">
    <property type="entry name" value="Acyl-CoA_dh_1"/>
    <property type="match status" value="1"/>
</dbReference>
<evidence type="ECO:0000313" key="12">
    <source>
        <dbReference type="Proteomes" id="UP000657075"/>
    </source>
</evidence>
<dbReference type="Proteomes" id="UP000657075">
    <property type="component" value="Unassembled WGS sequence"/>
</dbReference>
<dbReference type="InterPro" id="IPR037069">
    <property type="entry name" value="AcylCoA_DH/ox_N_sf"/>
</dbReference>
<feature type="domain" description="Acyl-CoA dehydrogenase/oxidase C-terminal" evidence="7">
    <location>
        <begin position="232"/>
        <end position="381"/>
    </location>
</feature>
<dbReference type="Pfam" id="PF02771">
    <property type="entry name" value="Acyl-CoA_dh_N"/>
    <property type="match status" value="1"/>
</dbReference>
<organism evidence="11 12">
    <name type="scientific">Vulcanisaeta souniana JCM 11219</name>
    <dbReference type="NCBI Taxonomy" id="1293586"/>
    <lineage>
        <taxon>Archaea</taxon>
        <taxon>Thermoproteota</taxon>
        <taxon>Thermoprotei</taxon>
        <taxon>Thermoproteales</taxon>
        <taxon>Thermoproteaceae</taxon>
        <taxon>Vulcanisaeta</taxon>
    </lineage>
</organism>
<dbReference type="RefSeq" id="WP_188603697.1">
    <property type="nucleotide sequence ID" value="NZ_AP026830.1"/>
</dbReference>
<dbReference type="InterPro" id="IPR046373">
    <property type="entry name" value="Acyl-CoA_Oxase/DH_mid-dom_sf"/>
</dbReference>
<dbReference type="Gene3D" id="2.40.110.10">
    <property type="entry name" value="Butyryl-CoA Dehydrogenase, subunit A, domain 2"/>
    <property type="match status" value="1"/>
</dbReference>
<reference evidence="10" key="4">
    <citation type="journal article" date="2023" name="Microbiol. Resour. Announc.">
        <title>Complete Genome Sequence of Vulcanisaeta souniana Strain IC-059, a Hyperthermophilic Archaeon Isolated from Hot Spring Water in Japan.</title>
        <authorList>
            <person name="Kato S."/>
            <person name="Itoh T."/>
            <person name="Wu L."/>
            <person name="Ma J."/>
            <person name="Ohkuma M."/>
        </authorList>
    </citation>
    <scope>NUCLEOTIDE SEQUENCE</scope>
    <source>
        <strain evidence="10">JCM 11219</strain>
    </source>
</reference>
<evidence type="ECO:0000256" key="4">
    <source>
        <dbReference type="ARBA" id="ARBA00022827"/>
    </source>
</evidence>
<dbReference type="Gene3D" id="1.10.540.10">
    <property type="entry name" value="Acyl-CoA dehydrogenase/oxidase, N-terminal domain"/>
    <property type="match status" value="1"/>
</dbReference>
<dbReference type="Pfam" id="PF02770">
    <property type="entry name" value="Acyl-CoA_dh_M"/>
    <property type="match status" value="1"/>
</dbReference>
<dbReference type="EMBL" id="BMNM01000008">
    <property type="protein sequence ID" value="GGI82206.1"/>
    <property type="molecule type" value="Genomic_DNA"/>
</dbReference>
<dbReference type="FunFam" id="1.20.140.10:FF:000001">
    <property type="entry name" value="Acyl-CoA dehydrogenase"/>
    <property type="match status" value="1"/>
</dbReference>
<proteinExistence type="inferred from homology"/>
<dbReference type="GO" id="GO:0003995">
    <property type="term" value="F:acyl-CoA dehydrogenase activity"/>
    <property type="evidence" value="ECO:0007669"/>
    <property type="project" value="TreeGrafter"/>
</dbReference>
<reference evidence="11" key="2">
    <citation type="submission" date="2020-09" db="EMBL/GenBank/DDBJ databases">
        <authorList>
            <person name="Sun Q."/>
            <person name="Ohkuma M."/>
        </authorList>
    </citation>
    <scope>NUCLEOTIDE SEQUENCE</scope>
    <source>
        <strain evidence="11">JCM 11219</strain>
    </source>
</reference>
<dbReference type="GO" id="GO:0050660">
    <property type="term" value="F:flavin adenine dinucleotide binding"/>
    <property type="evidence" value="ECO:0007669"/>
    <property type="project" value="InterPro"/>
</dbReference>
<evidence type="ECO:0000313" key="11">
    <source>
        <dbReference type="EMBL" id="GGI82206.1"/>
    </source>
</evidence>
<feature type="domain" description="Acyl-CoA dehydrogenase/oxidase N-terminal" evidence="9">
    <location>
        <begin position="10"/>
        <end position="122"/>
    </location>
</feature>
<protein>
    <submittedName>
        <fullName evidence="11">Acyl-CoA dehydrogenase</fullName>
    </submittedName>
</protein>
<dbReference type="FunFam" id="2.40.110.10:FF:000002">
    <property type="entry name" value="Acyl-CoA dehydrogenase fadE12"/>
    <property type="match status" value="1"/>
</dbReference>
<evidence type="ECO:0000256" key="6">
    <source>
        <dbReference type="RuleBase" id="RU362125"/>
    </source>
</evidence>
<dbReference type="PANTHER" id="PTHR43884:SF12">
    <property type="entry name" value="ISOVALERYL-COA DEHYDROGENASE, MITOCHONDRIAL-RELATED"/>
    <property type="match status" value="1"/>
</dbReference>
<name>A0A830E4I6_9CREN</name>
<gene>
    <name evidence="11" type="ORF">GCM10007112_18720</name>
    <name evidence="10" type="ORF">Vsou_18670</name>
</gene>
<reference evidence="13" key="3">
    <citation type="submission" date="2022-09" db="EMBL/GenBank/DDBJ databases">
        <title>Complete genome sequence of Vulcanisaeta souniana.</title>
        <authorList>
            <person name="Kato S."/>
            <person name="Itoh T."/>
            <person name="Ohkuma M."/>
        </authorList>
    </citation>
    <scope>NUCLEOTIDE SEQUENCE [LARGE SCALE GENOMIC DNA]</scope>
    <source>
        <strain evidence="13">JCM 11219</strain>
    </source>
</reference>
<dbReference type="InterPro" id="IPR013786">
    <property type="entry name" value="AcylCoA_DH/ox_N"/>
</dbReference>
<feature type="domain" description="Acyl-CoA oxidase/dehydrogenase middle" evidence="8">
    <location>
        <begin position="126"/>
        <end position="220"/>
    </location>
</feature>
<evidence type="ECO:0000256" key="3">
    <source>
        <dbReference type="ARBA" id="ARBA00022630"/>
    </source>
</evidence>
<accession>A0A830E4I6</accession>
<keyword evidence="13" id="KW-1185">Reference proteome</keyword>
<comment type="similarity">
    <text evidence="2 6">Belongs to the acyl-CoA dehydrogenase family.</text>
</comment>
<dbReference type="GeneID" id="76207407"/>
<dbReference type="InterPro" id="IPR006091">
    <property type="entry name" value="Acyl-CoA_Oxase/DH_mid-dom"/>
</dbReference>
<reference evidence="11" key="1">
    <citation type="journal article" date="2014" name="Int. J. Syst. Evol. Microbiol.">
        <title>Complete genome sequence of Corynebacterium casei LMG S-19264T (=DSM 44701T), isolated from a smear-ripened cheese.</title>
        <authorList>
            <consortium name="US DOE Joint Genome Institute (JGI-PGF)"/>
            <person name="Walter F."/>
            <person name="Albersmeier A."/>
            <person name="Kalinowski J."/>
            <person name="Ruckert C."/>
        </authorList>
    </citation>
    <scope>NUCLEOTIDE SEQUENCE</scope>
    <source>
        <strain evidence="11">JCM 11219</strain>
    </source>
</reference>
<evidence type="ECO:0000259" key="8">
    <source>
        <dbReference type="Pfam" id="PF02770"/>
    </source>
</evidence>
<dbReference type="AlphaFoldDB" id="A0A830E4I6"/>